<keyword evidence="4 6" id="KW-1133">Transmembrane helix</keyword>
<protein>
    <submittedName>
        <fullName evidence="9">FtsX-like permease family protein</fullName>
    </submittedName>
</protein>
<proteinExistence type="predicted"/>
<dbReference type="AlphaFoldDB" id="A0A6M0CHK7"/>
<evidence type="ECO:0000256" key="3">
    <source>
        <dbReference type="ARBA" id="ARBA00022692"/>
    </source>
</evidence>
<dbReference type="InterPro" id="IPR025857">
    <property type="entry name" value="MacB_PCD"/>
</dbReference>
<dbReference type="GO" id="GO:0022857">
    <property type="term" value="F:transmembrane transporter activity"/>
    <property type="evidence" value="ECO:0007669"/>
    <property type="project" value="TreeGrafter"/>
</dbReference>
<evidence type="ECO:0000256" key="2">
    <source>
        <dbReference type="ARBA" id="ARBA00022475"/>
    </source>
</evidence>
<feature type="domain" description="MacB-like periplasmic core" evidence="8">
    <location>
        <begin position="20"/>
        <end position="236"/>
    </location>
</feature>
<evidence type="ECO:0000256" key="4">
    <source>
        <dbReference type="ARBA" id="ARBA00022989"/>
    </source>
</evidence>
<dbReference type="EMBL" id="JAABOQ010000003">
    <property type="protein sequence ID" value="NER17345.1"/>
    <property type="molecule type" value="Genomic_DNA"/>
</dbReference>
<feature type="transmembrane region" description="Helical" evidence="6">
    <location>
        <begin position="677"/>
        <end position="705"/>
    </location>
</feature>
<dbReference type="Pfam" id="PF12704">
    <property type="entry name" value="MacB_PCD"/>
    <property type="match status" value="2"/>
</dbReference>
<feature type="transmembrane region" description="Helical" evidence="6">
    <location>
        <begin position="767"/>
        <end position="794"/>
    </location>
</feature>
<feature type="domain" description="ABC3 transporter permease C-terminal" evidence="7">
    <location>
        <begin position="299"/>
        <end position="413"/>
    </location>
</feature>
<evidence type="ECO:0000313" key="9">
    <source>
        <dbReference type="EMBL" id="NER17345.1"/>
    </source>
</evidence>
<feature type="transmembrane region" description="Helical" evidence="6">
    <location>
        <begin position="386"/>
        <end position="410"/>
    </location>
</feature>
<accession>A0A6M0CHK7</accession>
<evidence type="ECO:0000313" key="10">
    <source>
        <dbReference type="Proteomes" id="UP000474296"/>
    </source>
</evidence>
<dbReference type="Pfam" id="PF02687">
    <property type="entry name" value="FtsX"/>
    <property type="match status" value="2"/>
</dbReference>
<feature type="domain" description="MacB-like periplasmic core" evidence="8">
    <location>
        <begin position="534"/>
        <end position="637"/>
    </location>
</feature>
<keyword evidence="10" id="KW-1185">Reference proteome</keyword>
<evidence type="ECO:0000256" key="6">
    <source>
        <dbReference type="SAM" id="Phobius"/>
    </source>
</evidence>
<sequence>MFKSYLKIAWRSLLKNKGFTFLNIIGLSVAFGAAILLSMAALFELSYNQFHENIDDIHQVYITTQRTKGTEANTSHPIPLAPTLKDEVPGIAKITRHLEENTLLVYKDKELGADLTWVDPDFFSIFSFPVIKGNEQEPFEEGNTAVVAKEIASAVFGDENAIGSTINLMIEGEARPFKVTAIIEDAPRNSTMDFEILLNFENYPGHDEAMEDWGSSNHQVFLMLEDGVATSQFETATNSFTNLHYAEEVDNAKRDGASVDADGQYINLSLSPFKDAYFTGYSRGTATTNKSLPYIVLGIAFLILFIACVNFINMSIAKNTGRLQEIGMRKTLGAAKRHVFLQFWNESVLIFLATIIIGTLLSALLLEDFKVLFRTGATYSNTFSPALLIGSFFIFFIITLIAGGYPALLLTKLGTLQALKGKLEVKSGNALRNVLMVVQFAIAILLISGTFVLWGQLEYMRTKDLGYNKEQVVSVPLIGKKNSYTAVQLLREELSGNGNILSISGSDNALGRGKDGSAYISRLGFDYKDRVVKTHMLVVDYDYPETLDLEIVDGRTFNRDFAADSLSVVINEAMAKELGEQDPVGKRFVLSDSINYTIVGLVKDYHFSKLDKAIEPLTLFMNDDWDLYYAYIKVAPENLASSFSAIETAWKTIEPNAEFLGSFLDENIDRALRREKIMITIITSGAIVAIILSCIGLLAISLLVVNQRTKEIGVRKVVGASVVSLAVLLAKDFVKLVVIGFVIIVPFAWLAAKNWLEGYTYHVDLSVWFFVAAGILAVIIALATISTGTIRAALQNPVKNLRTE</sequence>
<dbReference type="GO" id="GO:0005886">
    <property type="term" value="C:plasma membrane"/>
    <property type="evidence" value="ECO:0007669"/>
    <property type="project" value="UniProtKB-SubCell"/>
</dbReference>
<dbReference type="RefSeq" id="WP_164031738.1">
    <property type="nucleotide sequence ID" value="NZ_JAABOQ010000003.1"/>
</dbReference>
<keyword evidence="3 6" id="KW-0812">Transmembrane</keyword>
<evidence type="ECO:0000259" key="7">
    <source>
        <dbReference type="Pfam" id="PF02687"/>
    </source>
</evidence>
<evidence type="ECO:0000259" key="8">
    <source>
        <dbReference type="Pfam" id="PF12704"/>
    </source>
</evidence>
<organism evidence="9 10">
    <name type="scientific">Spongiivirga citrea</name>
    <dbReference type="NCBI Taxonomy" id="1481457"/>
    <lineage>
        <taxon>Bacteria</taxon>
        <taxon>Pseudomonadati</taxon>
        <taxon>Bacteroidota</taxon>
        <taxon>Flavobacteriia</taxon>
        <taxon>Flavobacteriales</taxon>
        <taxon>Flavobacteriaceae</taxon>
        <taxon>Spongiivirga</taxon>
    </lineage>
</organism>
<evidence type="ECO:0000256" key="1">
    <source>
        <dbReference type="ARBA" id="ARBA00004651"/>
    </source>
</evidence>
<keyword evidence="2" id="KW-1003">Cell membrane</keyword>
<feature type="transmembrane region" description="Helical" evidence="6">
    <location>
        <begin position="431"/>
        <end position="454"/>
    </location>
</feature>
<feature type="transmembrane region" description="Helical" evidence="6">
    <location>
        <begin position="717"/>
        <end position="747"/>
    </location>
</feature>
<evidence type="ECO:0000256" key="5">
    <source>
        <dbReference type="ARBA" id="ARBA00023136"/>
    </source>
</evidence>
<comment type="caution">
    <text evidence="9">The sequence shown here is derived from an EMBL/GenBank/DDBJ whole genome shotgun (WGS) entry which is preliminary data.</text>
</comment>
<comment type="subcellular location">
    <subcellularLocation>
        <location evidence="1">Cell membrane</location>
        <topology evidence="1">Multi-pass membrane protein</topology>
    </subcellularLocation>
</comment>
<feature type="transmembrane region" description="Helical" evidence="6">
    <location>
        <begin position="347"/>
        <end position="366"/>
    </location>
</feature>
<reference evidence="9 10" key="1">
    <citation type="submission" date="2020-01" db="EMBL/GenBank/DDBJ databases">
        <title>Spongiivirga citrea KCTC 32990T.</title>
        <authorList>
            <person name="Wang G."/>
        </authorList>
    </citation>
    <scope>NUCLEOTIDE SEQUENCE [LARGE SCALE GENOMIC DNA]</scope>
    <source>
        <strain evidence="9 10">KCTC 32990</strain>
    </source>
</reference>
<feature type="domain" description="ABC3 transporter permease C-terminal" evidence="7">
    <location>
        <begin position="686"/>
        <end position="793"/>
    </location>
</feature>
<dbReference type="InterPro" id="IPR050250">
    <property type="entry name" value="Macrolide_Exporter_MacB"/>
</dbReference>
<name>A0A6M0CHK7_9FLAO</name>
<feature type="transmembrane region" description="Helical" evidence="6">
    <location>
        <begin position="292"/>
        <end position="312"/>
    </location>
</feature>
<dbReference type="InterPro" id="IPR003838">
    <property type="entry name" value="ABC3_permease_C"/>
</dbReference>
<dbReference type="PANTHER" id="PTHR30572">
    <property type="entry name" value="MEMBRANE COMPONENT OF TRANSPORTER-RELATED"/>
    <property type="match status" value="1"/>
</dbReference>
<gene>
    <name evidence="9" type="ORF">GWK10_08985</name>
</gene>
<dbReference type="PANTHER" id="PTHR30572:SF18">
    <property type="entry name" value="ABC-TYPE MACROLIDE FAMILY EXPORT SYSTEM PERMEASE COMPONENT 2"/>
    <property type="match status" value="1"/>
</dbReference>
<dbReference type="Proteomes" id="UP000474296">
    <property type="component" value="Unassembled WGS sequence"/>
</dbReference>
<feature type="transmembrane region" description="Helical" evidence="6">
    <location>
        <begin position="21"/>
        <end position="43"/>
    </location>
</feature>
<keyword evidence="5 6" id="KW-0472">Membrane</keyword>